<sequence>MAASGGGGGIRPELGGRIAPRECESCRSVPGIPFCRVEWSFLCTGCAALVHGHNWIVAVPPNPNPNPNSNAYPCPYANPHHVVQLWSDEEAPSAGDPDDGANGAAGSSYGGGKRRRRSAGFAATGGPVASVMRRKEKRKSRKFEKTVSYETRKVYLDLRPRVDGKFTRPDSGGDEARPDSGKEARADASEAGGKARC</sequence>
<dbReference type="InterPro" id="IPR052453">
    <property type="entry name" value="CONSTANS-like_ZF"/>
</dbReference>
<accession>A0A8B7CRB3</accession>
<feature type="compositionally biased region" description="Basic and acidic residues" evidence="4">
    <location>
        <begin position="158"/>
        <end position="168"/>
    </location>
</feature>
<evidence type="ECO:0000256" key="2">
    <source>
        <dbReference type="ARBA" id="ARBA00023242"/>
    </source>
</evidence>
<name>A0A8B7CRB3_PHODC</name>
<dbReference type="Proteomes" id="UP000228380">
    <property type="component" value="Unplaced"/>
</dbReference>
<evidence type="ECO:0000256" key="3">
    <source>
        <dbReference type="PROSITE-ProRule" id="PRU00357"/>
    </source>
</evidence>
<dbReference type="RefSeq" id="XP_008804328.1">
    <property type="nucleotide sequence ID" value="XM_008806106.4"/>
</dbReference>
<dbReference type="InterPro" id="IPR010402">
    <property type="entry name" value="CCT_domain"/>
</dbReference>
<feature type="region of interest" description="Disordered" evidence="4">
    <location>
        <begin position="158"/>
        <end position="197"/>
    </location>
</feature>
<feature type="domain" description="CCT" evidence="5">
    <location>
        <begin position="127"/>
        <end position="169"/>
    </location>
</feature>
<dbReference type="GO" id="GO:0005634">
    <property type="term" value="C:nucleus"/>
    <property type="evidence" value="ECO:0007669"/>
    <property type="project" value="UniProtKB-SubCell"/>
</dbReference>
<comment type="subcellular location">
    <subcellularLocation>
        <location evidence="1 3">Nucleus</location>
    </subcellularLocation>
</comment>
<dbReference type="Pfam" id="PF06203">
    <property type="entry name" value="CCT"/>
    <property type="match status" value="1"/>
</dbReference>
<protein>
    <submittedName>
        <fullName evidence="7">Uncharacterized protein LOC103717645</fullName>
    </submittedName>
</protein>
<evidence type="ECO:0000256" key="1">
    <source>
        <dbReference type="ARBA" id="ARBA00004123"/>
    </source>
</evidence>
<dbReference type="OrthoDB" id="779559at2759"/>
<dbReference type="GO" id="GO:0006355">
    <property type="term" value="P:regulation of DNA-templated transcription"/>
    <property type="evidence" value="ECO:0007669"/>
    <property type="project" value="TreeGrafter"/>
</dbReference>
<reference evidence="7" key="1">
    <citation type="submission" date="2025-08" db="UniProtKB">
        <authorList>
            <consortium name="RefSeq"/>
        </authorList>
    </citation>
    <scope>IDENTIFICATION</scope>
    <source>
        <tissue evidence="7">Young leaves</tissue>
    </source>
</reference>
<evidence type="ECO:0000259" key="5">
    <source>
        <dbReference type="PROSITE" id="PS51017"/>
    </source>
</evidence>
<evidence type="ECO:0000313" key="7">
    <source>
        <dbReference type="RefSeq" id="XP_008804328.1"/>
    </source>
</evidence>
<gene>
    <name evidence="7" type="primary">LOC103717645</name>
</gene>
<dbReference type="KEGG" id="pda:103717645"/>
<dbReference type="PROSITE" id="PS51017">
    <property type="entry name" value="CCT"/>
    <property type="match status" value="1"/>
</dbReference>
<keyword evidence="6" id="KW-1185">Reference proteome</keyword>
<organism evidence="6 7">
    <name type="scientific">Phoenix dactylifera</name>
    <name type="common">Date palm</name>
    <dbReference type="NCBI Taxonomy" id="42345"/>
    <lineage>
        <taxon>Eukaryota</taxon>
        <taxon>Viridiplantae</taxon>
        <taxon>Streptophyta</taxon>
        <taxon>Embryophyta</taxon>
        <taxon>Tracheophyta</taxon>
        <taxon>Spermatophyta</taxon>
        <taxon>Magnoliopsida</taxon>
        <taxon>Liliopsida</taxon>
        <taxon>Arecaceae</taxon>
        <taxon>Coryphoideae</taxon>
        <taxon>Phoeniceae</taxon>
        <taxon>Phoenix</taxon>
    </lineage>
</organism>
<dbReference type="PANTHER" id="PTHR31874">
    <property type="entry name" value="CCT MOTIF FAMILY PROTEIN, EXPRESSED"/>
    <property type="match status" value="1"/>
</dbReference>
<feature type="compositionally biased region" description="Basic and acidic residues" evidence="4">
    <location>
        <begin position="174"/>
        <end position="188"/>
    </location>
</feature>
<proteinExistence type="predicted"/>
<feature type="region of interest" description="Disordered" evidence="4">
    <location>
        <begin position="90"/>
        <end position="145"/>
    </location>
</feature>
<dbReference type="GeneID" id="103717645"/>
<feature type="compositionally biased region" description="Acidic residues" evidence="4">
    <location>
        <begin position="90"/>
        <end position="99"/>
    </location>
</feature>
<dbReference type="PANTHER" id="PTHR31874:SF1">
    <property type="entry name" value="ZINC FINGER PROTEIN CONSTANS-LIKE 6"/>
    <property type="match status" value="1"/>
</dbReference>
<keyword evidence="2 3" id="KW-0539">Nucleus</keyword>
<evidence type="ECO:0000256" key="4">
    <source>
        <dbReference type="SAM" id="MobiDB-lite"/>
    </source>
</evidence>
<dbReference type="AlphaFoldDB" id="A0A8B7CRB3"/>
<feature type="compositionally biased region" description="Basic residues" evidence="4">
    <location>
        <begin position="132"/>
        <end position="142"/>
    </location>
</feature>
<evidence type="ECO:0000313" key="6">
    <source>
        <dbReference type="Proteomes" id="UP000228380"/>
    </source>
</evidence>